<dbReference type="InterPro" id="IPR029058">
    <property type="entry name" value="AB_hydrolase_fold"/>
</dbReference>
<evidence type="ECO:0000313" key="2">
    <source>
        <dbReference type="EMBL" id="MFD2311607.1"/>
    </source>
</evidence>
<dbReference type="SUPFAM" id="SSF53474">
    <property type="entry name" value="alpha/beta-Hydrolases"/>
    <property type="match status" value="1"/>
</dbReference>
<dbReference type="Gene3D" id="3.40.50.1820">
    <property type="entry name" value="alpha/beta hydrolase"/>
    <property type="match status" value="1"/>
</dbReference>
<evidence type="ECO:0000259" key="1">
    <source>
        <dbReference type="Pfam" id="PF01738"/>
    </source>
</evidence>
<dbReference type="InterPro" id="IPR002925">
    <property type="entry name" value="Dienelactn_hydro"/>
</dbReference>
<reference evidence="3" key="1">
    <citation type="journal article" date="2019" name="Int. J. Syst. Evol. Microbiol.">
        <title>The Global Catalogue of Microorganisms (GCM) 10K type strain sequencing project: providing services to taxonomists for standard genome sequencing and annotation.</title>
        <authorList>
            <consortium name="The Broad Institute Genomics Platform"/>
            <consortium name="The Broad Institute Genome Sequencing Center for Infectious Disease"/>
            <person name="Wu L."/>
            <person name="Ma J."/>
        </authorList>
    </citation>
    <scope>NUCLEOTIDE SEQUENCE [LARGE SCALE GENOMIC DNA]</scope>
    <source>
        <strain evidence="3">KCTC 12848</strain>
    </source>
</reference>
<comment type="caution">
    <text evidence="2">The sequence shown here is derived from an EMBL/GenBank/DDBJ whole genome shotgun (WGS) entry which is preliminary data.</text>
</comment>
<proteinExistence type="predicted"/>
<dbReference type="RefSeq" id="WP_377535339.1">
    <property type="nucleotide sequence ID" value="NZ_JBHSIG010000001.1"/>
</dbReference>
<dbReference type="EC" id="3.1.-.-" evidence="2"/>
<organism evidence="2 3">
    <name type="scientific">Microbulbifer halophilus</name>
    <dbReference type="NCBI Taxonomy" id="453963"/>
    <lineage>
        <taxon>Bacteria</taxon>
        <taxon>Pseudomonadati</taxon>
        <taxon>Pseudomonadota</taxon>
        <taxon>Gammaproteobacteria</taxon>
        <taxon>Cellvibrionales</taxon>
        <taxon>Microbulbiferaceae</taxon>
        <taxon>Microbulbifer</taxon>
    </lineage>
</organism>
<dbReference type="Proteomes" id="UP001597425">
    <property type="component" value="Unassembled WGS sequence"/>
</dbReference>
<evidence type="ECO:0000313" key="3">
    <source>
        <dbReference type="Proteomes" id="UP001597425"/>
    </source>
</evidence>
<keyword evidence="3" id="KW-1185">Reference proteome</keyword>
<dbReference type="Pfam" id="PF01738">
    <property type="entry name" value="DLH"/>
    <property type="match status" value="1"/>
</dbReference>
<name>A0ABW5EEK1_9GAMM</name>
<dbReference type="EMBL" id="JBHUJD010000020">
    <property type="protein sequence ID" value="MFD2311607.1"/>
    <property type="molecule type" value="Genomic_DNA"/>
</dbReference>
<feature type="domain" description="Dienelactone hydrolase" evidence="1">
    <location>
        <begin position="17"/>
        <end position="195"/>
    </location>
</feature>
<sequence>MNRREVLVDVDGGPLEGFLTLPEDATSLVLFAHGSGSSRFSPRNNRVAEQLNDAGFGTLLFDLLTAREHRVDEATREFRFDIPLLSGRLAAALDWAAEESATEGLRCGLFGSSTGAAAALIAAAERPQRVGAVVSRGGRPDLAGDALPQVRAPTLLVVGGDDTHVIQLNREAAARMRVGPELELVSGASHLFEEPGTLDRVVGLAIDWFRRHLR</sequence>
<protein>
    <submittedName>
        <fullName evidence="2">Dienelactone hydrolase family protein</fullName>
        <ecNumber evidence="2">3.1.-.-</ecNumber>
    </submittedName>
</protein>
<dbReference type="GO" id="GO:0016787">
    <property type="term" value="F:hydrolase activity"/>
    <property type="evidence" value="ECO:0007669"/>
    <property type="project" value="UniProtKB-KW"/>
</dbReference>
<accession>A0ABW5EEK1</accession>
<keyword evidence="2" id="KW-0378">Hydrolase</keyword>
<gene>
    <name evidence="2" type="ORF">ACFSKX_14355</name>
</gene>
<dbReference type="InterPro" id="IPR050261">
    <property type="entry name" value="FrsA_esterase"/>
</dbReference>
<dbReference type="PANTHER" id="PTHR22946">
    <property type="entry name" value="DIENELACTONE HYDROLASE DOMAIN-CONTAINING PROTEIN-RELATED"/>
    <property type="match status" value="1"/>
</dbReference>